<protein>
    <submittedName>
        <fullName evidence="2">Uncharacterized protein</fullName>
    </submittedName>
</protein>
<sequence length="51" mass="5480">MSMRALCSVARAGALILAVANLTVPDAVIHAKWFKLGLILDSAHHYYAAQT</sequence>
<evidence type="ECO:0000313" key="3">
    <source>
        <dbReference type="Proteomes" id="UP001165667"/>
    </source>
</evidence>
<dbReference type="AlphaFoldDB" id="A0AA41Z5F2"/>
<reference evidence="2" key="1">
    <citation type="submission" date="2022-05" db="EMBL/GenBank/DDBJ databases">
        <authorList>
            <person name="Pankratov T."/>
        </authorList>
    </citation>
    <scope>NUCLEOTIDE SEQUENCE</scope>
    <source>
        <strain evidence="2">BP6-180914</strain>
    </source>
</reference>
<proteinExistence type="predicted"/>
<name>A0AA41Z5F2_9HYPH</name>
<dbReference type="RefSeq" id="WP_282585981.1">
    <property type="nucleotide sequence ID" value="NZ_JAMOIM010000010.1"/>
</dbReference>
<feature type="chain" id="PRO_5041431599" evidence="1">
    <location>
        <begin position="21"/>
        <end position="51"/>
    </location>
</feature>
<gene>
    <name evidence="2" type="ORF">M8523_16450</name>
</gene>
<evidence type="ECO:0000256" key="1">
    <source>
        <dbReference type="SAM" id="SignalP"/>
    </source>
</evidence>
<dbReference type="EMBL" id="JAMOIM010000010">
    <property type="protein sequence ID" value="MCW6509612.1"/>
    <property type="molecule type" value="Genomic_DNA"/>
</dbReference>
<comment type="caution">
    <text evidence="2">The sequence shown here is derived from an EMBL/GenBank/DDBJ whole genome shotgun (WGS) entry which is preliminary data.</text>
</comment>
<accession>A0AA41Z5F2</accession>
<keyword evidence="1" id="KW-0732">Signal</keyword>
<dbReference type="Proteomes" id="UP001165667">
    <property type="component" value="Unassembled WGS sequence"/>
</dbReference>
<keyword evidence="3" id="KW-1185">Reference proteome</keyword>
<organism evidence="2 3">
    <name type="scientific">Lichenifustis flavocetrariae</name>
    <dbReference type="NCBI Taxonomy" id="2949735"/>
    <lineage>
        <taxon>Bacteria</taxon>
        <taxon>Pseudomonadati</taxon>
        <taxon>Pseudomonadota</taxon>
        <taxon>Alphaproteobacteria</taxon>
        <taxon>Hyphomicrobiales</taxon>
        <taxon>Lichenihabitantaceae</taxon>
        <taxon>Lichenifustis</taxon>
    </lineage>
</organism>
<evidence type="ECO:0000313" key="2">
    <source>
        <dbReference type="EMBL" id="MCW6509612.1"/>
    </source>
</evidence>
<feature type="signal peptide" evidence="1">
    <location>
        <begin position="1"/>
        <end position="20"/>
    </location>
</feature>